<proteinExistence type="predicted"/>
<reference evidence="2" key="1">
    <citation type="submission" date="2017-12" db="EMBL/GenBank/DDBJ databases">
        <title>Sequencing the genomes of 1000 Actinobacteria strains.</title>
        <authorList>
            <person name="Klenk H.-P."/>
        </authorList>
    </citation>
    <scope>NUCLEOTIDE SEQUENCE [LARGE SCALE GENOMIC DNA]</scope>
    <source>
        <strain evidence="2">DSM 44228</strain>
    </source>
</reference>
<comment type="caution">
    <text evidence="2">The sequence shown here is derived from an EMBL/GenBank/DDBJ whole genome shotgun (WGS) entry which is preliminary data.</text>
</comment>
<name>A0A2N3XQU9_SACSN</name>
<evidence type="ECO:0000256" key="1">
    <source>
        <dbReference type="SAM" id="MobiDB-lite"/>
    </source>
</evidence>
<sequence length="82" mass="8981">MLLSLGRGLRESGVIYPHPAGREIFLPLRCDDLDAEPAQSPTNSPRTEPGKRKAAVVAMTTAAPTARKHFRELRRGFSDVVP</sequence>
<keyword evidence="3" id="KW-1185">Reference proteome</keyword>
<dbReference type="EMBL" id="PJNB01000001">
    <property type="protein sequence ID" value="PKW13048.1"/>
    <property type="molecule type" value="Genomic_DNA"/>
</dbReference>
<organism evidence="2 3">
    <name type="scientific">Saccharopolyspora spinosa</name>
    <dbReference type="NCBI Taxonomy" id="60894"/>
    <lineage>
        <taxon>Bacteria</taxon>
        <taxon>Bacillati</taxon>
        <taxon>Actinomycetota</taxon>
        <taxon>Actinomycetes</taxon>
        <taxon>Pseudonocardiales</taxon>
        <taxon>Pseudonocardiaceae</taxon>
        <taxon>Saccharopolyspora</taxon>
    </lineage>
</organism>
<dbReference type="Proteomes" id="UP000233786">
    <property type="component" value="Unassembled WGS sequence"/>
</dbReference>
<feature type="region of interest" description="Disordered" evidence="1">
    <location>
        <begin position="33"/>
        <end position="52"/>
    </location>
</feature>
<evidence type="ECO:0000313" key="3">
    <source>
        <dbReference type="Proteomes" id="UP000233786"/>
    </source>
</evidence>
<gene>
    <name evidence="2" type="ORF">A8926_0549</name>
</gene>
<dbReference type="AlphaFoldDB" id="A0A2N3XQU9"/>
<protein>
    <submittedName>
        <fullName evidence="2">Uncharacterized protein</fullName>
    </submittedName>
</protein>
<accession>A0A2N3XQU9</accession>
<evidence type="ECO:0000313" key="2">
    <source>
        <dbReference type="EMBL" id="PKW13048.1"/>
    </source>
</evidence>